<feature type="domain" description="Prohead serine protease" evidence="4">
    <location>
        <begin position="17"/>
        <end position="150"/>
    </location>
</feature>
<dbReference type="Proteomes" id="UP001268683">
    <property type="component" value="Chromosome"/>
</dbReference>
<dbReference type="KEGG" id="tmk:QGN29_10865"/>
<evidence type="ECO:0000256" key="2">
    <source>
        <dbReference type="ARBA" id="ARBA00022670"/>
    </source>
</evidence>
<keyword evidence="6" id="KW-1185">Reference proteome</keyword>
<evidence type="ECO:0000259" key="4">
    <source>
        <dbReference type="Pfam" id="PF04586"/>
    </source>
</evidence>
<dbReference type="GO" id="GO:0006508">
    <property type="term" value="P:proteolysis"/>
    <property type="evidence" value="ECO:0007669"/>
    <property type="project" value="UniProtKB-KW"/>
</dbReference>
<reference evidence="5" key="1">
    <citation type="submission" date="2023-04" db="EMBL/GenBank/DDBJ databases">
        <title>Complete genome sequence of Temperatibacter marinus.</title>
        <authorList>
            <person name="Rong J.-C."/>
            <person name="Yi M.-L."/>
            <person name="Zhao Q."/>
        </authorList>
    </citation>
    <scope>NUCLEOTIDE SEQUENCE</scope>
    <source>
        <strain evidence="5">NBRC 110045</strain>
    </source>
</reference>
<accession>A0AA52H9X7</accession>
<dbReference type="InterPro" id="IPR006433">
    <property type="entry name" value="Prohead_protease"/>
</dbReference>
<proteinExistence type="predicted"/>
<dbReference type="NCBIfam" id="TIGR01543">
    <property type="entry name" value="proheadase_HK97"/>
    <property type="match status" value="1"/>
</dbReference>
<evidence type="ECO:0000313" key="6">
    <source>
        <dbReference type="Proteomes" id="UP001268683"/>
    </source>
</evidence>
<dbReference type="AlphaFoldDB" id="A0AA52H9X7"/>
<evidence type="ECO:0000256" key="3">
    <source>
        <dbReference type="ARBA" id="ARBA00022801"/>
    </source>
</evidence>
<dbReference type="Pfam" id="PF04586">
    <property type="entry name" value="Peptidase_S78"/>
    <property type="match status" value="1"/>
</dbReference>
<evidence type="ECO:0000313" key="5">
    <source>
        <dbReference type="EMBL" id="WND02048.1"/>
    </source>
</evidence>
<sequence>MTKREMISPLEVKFCSDEGSFVGYGSLFNQLDRDGDTIEKGCFLQSLSKRHPAFLWQHCHREPIGIFTSIEEDARGLLVKGKLCLTGRGKEAYDLLKLGALNGLSIGFRARETSKNTKTGHRIIHKADLLEISLVTFPALEEARIHHVKTAHVEQGINYQSLISHIETRTKSLSHQ</sequence>
<keyword evidence="3" id="KW-0378">Hydrolase</keyword>
<dbReference type="RefSeq" id="WP_310797883.1">
    <property type="nucleotide sequence ID" value="NZ_CP123872.1"/>
</dbReference>
<dbReference type="EMBL" id="CP123872">
    <property type="protein sequence ID" value="WND02048.1"/>
    <property type="molecule type" value="Genomic_DNA"/>
</dbReference>
<organism evidence="5 6">
    <name type="scientific">Temperatibacter marinus</name>
    <dbReference type="NCBI Taxonomy" id="1456591"/>
    <lineage>
        <taxon>Bacteria</taxon>
        <taxon>Pseudomonadati</taxon>
        <taxon>Pseudomonadota</taxon>
        <taxon>Alphaproteobacteria</taxon>
        <taxon>Kordiimonadales</taxon>
        <taxon>Temperatibacteraceae</taxon>
        <taxon>Temperatibacter</taxon>
    </lineage>
</organism>
<protein>
    <submittedName>
        <fullName evidence="5">HK97 family phage prohead protease</fullName>
    </submittedName>
</protein>
<keyword evidence="2 5" id="KW-0645">Protease</keyword>
<gene>
    <name evidence="5" type="ORF">QGN29_10865</name>
</gene>
<dbReference type="GO" id="GO:0008233">
    <property type="term" value="F:peptidase activity"/>
    <property type="evidence" value="ECO:0007669"/>
    <property type="project" value="UniProtKB-KW"/>
</dbReference>
<name>A0AA52H9X7_9PROT</name>
<evidence type="ECO:0000256" key="1">
    <source>
        <dbReference type="ARBA" id="ARBA00022612"/>
    </source>
</evidence>
<dbReference type="InterPro" id="IPR054613">
    <property type="entry name" value="Peptidase_S78_dom"/>
</dbReference>
<keyword evidence="1" id="KW-1188">Viral release from host cell</keyword>